<accession>E9E3U8</accession>
<keyword evidence="2" id="KW-1185">Reference proteome</keyword>
<dbReference type="Proteomes" id="UP000002499">
    <property type="component" value="Unassembled WGS sequence"/>
</dbReference>
<dbReference type="KEGG" id="maw:19248857"/>
<reference evidence="1 2" key="1">
    <citation type="journal article" date="2011" name="PLoS Genet.">
        <title>Genome sequencing and comparative transcriptomics of the model entomopathogenic fungi Metarhizium anisopliae and M. acridum.</title>
        <authorList>
            <person name="Gao Q."/>
            <person name="Jin K."/>
            <person name="Ying S.H."/>
            <person name="Zhang Y."/>
            <person name="Xiao G."/>
            <person name="Shang Y."/>
            <person name="Duan Z."/>
            <person name="Hu X."/>
            <person name="Xie X.Q."/>
            <person name="Zhou G."/>
            <person name="Peng G."/>
            <person name="Luo Z."/>
            <person name="Huang W."/>
            <person name="Wang B."/>
            <person name="Fang W."/>
            <person name="Wang S."/>
            <person name="Zhong Y."/>
            <person name="Ma L.J."/>
            <person name="St Leger R.J."/>
            <person name="Zhao G.P."/>
            <person name="Pei Y."/>
            <person name="Feng M.G."/>
            <person name="Xia Y."/>
            <person name="Wang C."/>
        </authorList>
    </citation>
    <scope>NUCLEOTIDE SEQUENCE [LARGE SCALE GENOMIC DNA]</scope>
    <source>
        <strain evidence="1 2">CQMa 102</strain>
    </source>
</reference>
<dbReference type="OrthoDB" id="2107166at2759"/>
<dbReference type="HOGENOM" id="CLU_1354912_0_0_1"/>
<dbReference type="AlphaFoldDB" id="E9E3U8"/>
<dbReference type="InParanoid" id="E9E3U8"/>
<name>E9E3U8_METAQ</name>
<dbReference type="RefSeq" id="XP_007810886.1">
    <property type="nucleotide sequence ID" value="XM_007812695.1"/>
</dbReference>
<evidence type="ECO:0000313" key="1">
    <source>
        <dbReference type="EMBL" id="EFY89360.1"/>
    </source>
</evidence>
<sequence length="199" mass="22612">MGRWSHLDPDYERLPEGITRVGYDADTESYTFQDRSGSYWESRPGRRYGPLRRVHASPSVQTVPVVDTPHTARVDKMVKDARDSDEEEGDGDEECELIQGAEAESKDQDAERCCEPTRHRKHIGKVTGSLSRLSGYFRGTQIERRTTHNLRRNTFPISQGNTSMPAHSQVLGRAVTFDEILARRADMDYCTHCGKMKGH</sequence>
<dbReference type="EMBL" id="GL698500">
    <property type="protein sequence ID" value="EFY89360.1"/>
    <property type="molecule type" value="Genomic_DNA"/>
</dbReference>
<gene>
    <name evidence="1" type="ORF">MAC_04546</name>
</gene>
<organism evidence="2">
    <name type="scientific">Metarhizium acridum (strain CQMa 102)</name>
    <dbReference type="NCBI Taxonomy" id="655827"/>
    <lineage>
        <taxon>Eukaryota</taxon>
        <taxon>Fungi</taxon>
        <taxon>Dikarya</taxon>
        <taxon>Ascomycota</taxon>
        <taxon>Pezizomycotina</taxon>
        <taxon>Sordariomycetes</taxon>
        <taxon>Hypocreomycetidae</taxon>
        <taxon>Hypocreales</taxon>
        <taxon>Clavicipitaceae</taxon>
        <taxon>Metarhizium</taxon>
    </lineage>
</organism>
<dbReference type="eggNOG" id="ENOG502RHDQ">
    <property type="taxonomic scope" value="Eukaryota"/>
</dbReference>
<protein>
    <recommendedName>
        <fullName evidence="3">LysM domain-containing protein</fullName>
    </recommendedName>
</protein>
<evidence type="ECO:0000313" key="2">
    <source>
        <dbReference type="Proteomes" id="UP000002499"/>
    </source>
</evidence>
<dbReference type="OMA" id="PAVECCT"/>
<proteinExistence type="predicted"/>
<evidence type="ECO:0008006" key="3">
    <source>
        <dbReference type="Google" id="ProtNLM"/>
    </source>
</evidence>
<dbReference type="GeneID" id="19248857"/>